<dbReference type="RefSeq" id="WP_290206216.1">
    <property type="nucleotide sequence ID" value="NZ_JASDDK010000002.1"/>
</dbReference>
<evidence type="ECO:0000313" key="5">
    <source>
        <dbReference type="Proteomes" id="UP001231197"/>
    </source>
</evidence>
<reference evidence="4 5" key="1">
    <citation type="journal article" date="2023" name="Int. J. Syst. Evol. Microbiol.">
        <title>Winogradskyella bathintestinalis sp. nov., isolated from the intestine of the deep-sea loosejaw dragonfish, Malacosteus niger.</title>
        <authorList>
            <person name="Uniacke-Lowe S."/>
            <person name="Johnson C.N."/>
            <person name="Stanton C."/>
            <person name="Hill C."/>
            <person name="Ross P."/>
        </authorList>
    </citation>
    <scope>NUCLEOTIDE SEQUENCE [LARGE SCALE GENOMIC DNA]</scope>
    <source>
        <strain evidence="4 5">APC 3343</strain>
    </source>
</reference>
<dbReference type="PANTHER" id="PTHR35535">
    <property type="entry name" value="HEAT SHOCK PROTEIN HSLJ"/>
    <property type="match status" value="1"/>
</dbReference>
<dbReference type="InterPro" id="IPR025485">
    <property type="entry name" value="DUF4377"/>
</dbReference>
<organism evidence="4 5">
    <name type="scientific">Winogradskyella bathintestinalis</name>
    <dbReference type="NCBI Taxonomy" id="3035208"/>
    <lineage>
        <taxon>Bacteria</taxon>
        <taxon>Pseudomonadati</taxon>
        <taxon>Bacteroidota</taxon>
        <taxon>Flavobacteriia</taxon>
        <taxon>Flavobacteriales</taxon>
        <taxon>Flavobacteriaceae</taxon>
        <taxon>Winogradskyella</taxon>
    </lineage>
</organism>
<keyword evidence="5" id="KW-1185">Reference proteome</keyword>
<accession>A0ABT7ZU48</accession>
<protein>
    <submittedName>
        <fullName evidence="4">DUF4377 domain-containing protein</fullName>
    </submittedName>
</protein>
<gene>
    <name evidence="4" type="ORF">QMA06_07320</name>
</gene>
<dbReference type="PANTHER" id="PTHR35535:SF1">
    <property type="entry name" value="HEAT SHOCK PROTEIN HSLJ"/>
    <property type="match status" value="1"/>
</dbReference>
<evidence type="ECO:0000313" key="4">
    <source>
        <dbReference type="EMBL" id="MDN3492525.1"/>
    </source>
</evidence>
<keyword evidence="1" id="KW-0732">Signal</keyword>
<feature type="domain" description="DUF4377" evidence="3">
    <location>
        <begin position="32"/>
        <end position="112"/>
    </location>
</feature>
<feature type="signal peptide" evidence="1">
    <location>
        <begin position="1"/>
        <end position="25"/>
    </location>
</feature>
<proteinExistence type="predicted"/>
<dbReference type="Pfam" id="PF03724">
    <property type="entry name" value="META"/>
    <property type="match status" value="1"/>
</dbReference>
<dbReference type="Gene3D" id="2.40.128.270">
    <property type="match status" value="1"/>
</dbReference>
<dbReference type="InterPro" id="IPR053147">
    <property type="entry name" value="Hsp_HslJ-like"/>
</dbReference>
<dbReference type="Pfam" id="PF14302">
    <property type="entry name" value="DUF4377"/>
    <property type="match status" value="1"/>
</dbReference>
<sequence>MFKLKTLFIIMFTVLLTSCGSSKNATTISTYWVNSAKVDCDAGVGKTQCLQVTKAESYVNADWNLFYASINGFTFEPGYLYKIEVSETTLDPNKVPADTSSIQYELIDVLEKIQDPKLAIHDIWSTTHINGKAITDQLIAPSLEINTTEMRVMGNNGCNNYNGSITSLDSISIKFGAIATTRKMCPDMTVSDRFDNALRNSVSYKKDGLNLLLLNNSGEEILRFKKVD</sequence>
<feature type="domain" description="DUF306" evidence="2">
    <location>
        <begin position="121"/>
        <end position="225"/>
    </location>
</feature>
<evidence type="ECO:0000259" key="2">
    <source>
        <dbReference type="Pfam" id="PF03724"/>
    </source>
</evidence>
<name>A0ABT7ZU48_9FLAO</name>
<dbReference type="Proteomes" id="UP001231197">
    <property type="component" value="Unassembled WGS sequence"/>
</dbReference>
<evidence type="ECO:0000259" key="3">
    <source>
        <dbReference type="Pfam" id="PF14302"/>
    </source>
</evidence>
<dbReference type="InterPro" id="IPR038670">
    <property type="entry name" value="HslJ-like_sf"/>
</dbReference>
<comment type="caution">
    <text evidence="4">The sequence shown here is derived from an EMBL/GenBank/DDBJ whole genome shotgun (WGS) entry which is preliminary data.</text>
</comment>
<dbReference type="PROSITE" id="PS51257">
    <property type="entry name" value="PROKAR_LIPOPROTEIN"/>
    <property type="match status" value="1"/>
</dbReference>
<feature type="chain" id="PRO_5046234209" evidence="1">
    <location>
        <begin position="26"/>
        <end position="228"/>
    </location>
</feature>
<dbReference type="InterPro" id="IPR005184">
    <property type="entry name" value="DUF306_Meta_HslJ"/>
</dbReference>
<evidence type="ECO:0000256" key="1">
    <source>
        <dbReference type="SAM" id="SignalP"/>
    </source>
</evidence>
<dbReference type="EMBL" id="JASDDK010000002">
    <property type="protein sequence ID" value="MDN3492525.1"/>
    <property type="molecule type" value="Genomic_DNA"/>
</dbReference>